<dbReference type="EMBL" id="JARBHB010000005">
    <property type="protein sequence ID" value="KAJ8883507.1"/>
    <property type="molecule type" value="Genomic_DNA"/>
</dbReference>
<feature type="non-terminal residue" evidence="1">
    <location>
        <position position="244"/>
    </location>
</feature>
<comment type="caution">
    <text evidence="1">The sequence shown here is derived from an EMBL/GenBank/DDBJ whole genome shotgun (WGS) entry which is preliminary data.</text>
</comment>
<dbReference type="Proteomes" id="UP001159363">
    <property type="component" value="Chromosome 4"/>
</dbReference>
<dbReference type="InterPro" id="IPR011011">
    <property type="entry name" value="Znf_FYVE_PHD"/>
</dbReference>
<gene>
    <name evidence="1" type="ORF">PR048_015351</name>
</gene>
<protein>
    <recommendedName>
        <fullName evidence="3">Zinc finger PHD-type domain-containing protein</fullName>
    </recommendedName>
</protein>
<evidence type="ECO:0000313" key="1">
    <source>
        <dbReference type="EMBL" id="KAJ8883507.1"/>
    </source>
</evidence>
<accession>A0ABQ9HGZ0</accession>
<reference evidence="1 2" key="1">
    <citation type="submission" date="2023-02" db="EMBL/GenBank/DDBJ databases">
        <title>LHISI_Scaffold_Assembly.</title>
        <authorList>
            <person name="Stuart O.P."/>
            <person name="Cleave R."/>
            <person name="Magrath M.J.L."/>
            <person name="Mikheyev A.S."/>
        </authorList>
    </citation>
    <scope>NUCLEOTIDE SEQUENCE [LARGE SCALE GENOMIC DNA]</scope>
    <source>
        <strain evidence="1">Daus_M_001</strain>
        <tissue evidence="1">Leg muscle</tissue>
    </source>
</reference>
<keyword evidence="2" id="KW-1185">Reference proteome</keyword>
<dbReference type="InterPro" id="IPR013083">
    <property type="entry name" value="Znf_RING/FYVE/PHD"/>
</dbReference>
<evidence type="ECO:0000313" key="2">
    <source>
        <dbReference type="Proteomes" id="UP001159363"/>
    </source>
</evidence>
<dbReference type="SUPFAM" id="SSF57903">
    <property type="entry name" value="FYVE/PHD zinc finger"/>
    <property type="match status" value="1"/>
</dbReference>
<sequence>MLHFQLPQVQQIFNMLSGKRHIPVQCEVFTDADSGPSFFTDRPNLAVIICANMSCLYNPVMNTLVDESFVPIAKANISADSSVKKACETTHVANSNESAKSRASSQVAQSKPSGSEVITSKCNFSVLSFPKSGKMKTTRKKTRHKCAVLTNTLEKQAIENEYNKKKIPNSKPPAKKKKVTAKSALKIKIKKDFEIISSEDEEDDETCVCLVCIGPFSKSKPGEEWVQCLGCKHWAHFSCVNKSK</sequence>
<name>A0ABQ9HGZ0_9NEOP</name>
<organism evidence="1 2">
    <name type="scientific">Dryococelus australis</name>
    <dbReference type="NCBI Taxonomy" id="614101"/>
    <lineage>
        <taxon>Eukaryota</taxon>
        <taxon>Metazoa</taxon>
        <taxon>Ecdysozoa</taxon>
        <taxon>Arthropoda</taxon>
        <taxon>Hexapoda</taxon>
        <taxon>Insecta</taxon>
        <taxon>Pterygota</taxon>
        <taxon>Neoptera</taxon>
        <taxon>Polyneoptera</taxon>
        <taxon>Phasmatodea</taxon>
        <taxon>Verophasmatodea</taxon>
        <taxon>Anareolatae</taxon>
        <taxon>Phasmatidae</taxon>
        <taxon>Eurycanthinae</taxon>
        <taxon>Dryococelus</taxon>
    </lineage>
</organism>
<evidence type="ECO:0008006" key="3">
    <source>
        <dbReference type="Google" id="ProtNLM"/>
    </source>
</evidence>
<proteinExistence type="predicted"/>
<dbReference type="Gene3D" id="3.30.40.10">
    <property type="entry name" value="Zinc/RING finger domain, C3HC4 (zinc finger)"/>
    <property type="match status" value="1"/>
</dbReference>